<dbReference type="EMBL" id="LSDA01000050">
    <property type="protein sequence ID" value="KXB58502.1"/>
    <property type="molecule type" value="Genomic_DNA"/>
</dbReference>
<dbReference type="Proteomes" id="UP000070394">
    <property type="component" value="Unassembled WGS sequence"/>
</dbReference>
<dbReference type="AlphaFoldDB" id="A0A133ZSW7"/>
<evidence type="ECO:0000313" key="2">
    <source>
        <dbReference type="Proteomes" id="UP000070394"/>
    </source>
</evidence>
<protein>
    <submittedName>
        <fullName evidence="1">Uncharacterized protein</fullName>
    </submittedName>
</protein>
<organism evidence="1 2">
    <name type="scientific">Lachnoanaerobaculum saburreum</name>
    <dbReference type="NCBI Taxonomy" id="467210"/>
    <lineage>
        <taxon>Bacteria</taxon>
        <taxon>Bacillati</taxon>
        <taxon>Bacillota</taxon>
        <taxon>Clostridia</taxon>
        <taxon>Lachnospirales</taxon>
        <taxon>Lachnospiraceae</taxon>
        <taxon>Lachnoanaerobaculum</taxon>
    </lineage>
</organism>
<dbReference type="OrthoDB" id="9879315at2"/>
<gene>
    <name evidence="1" type="ORF">HMPREF1866_01114</name>
</gene>
<dbReference type="InterPro" id="IPR056982">
    <property type="entry name" value="Phage_ProQ_C-like"/>
</dbReference>
<dbReference type="STRING" id="467210.HMPREF1866_01114"/>
<name>A0A133ZSW7_9FIRM</name>
<comment type="caution">
    <text evidence="1">The sequence shown here is derived from an EMBL/GenBank/DDBJ whole genome shotgun (WGS) entry which is preliminary data.</text>
</comment>
<keyword evidence="2" id="KW-1185">Reference proteome</keyword>
<proteinExistence type="predicted"/>
<reference evidence="2" key="1">
    <citation type="submission" date="2016-01" db="EMBL/GenBank/DDBJ databases">
        <authorList>
            <person name="Mitreva M."/>
            <person name="Pepin K.H."/>
            <person name="Mihindukulasuriya K.A."/>
            <person name="Fulton R."/>
            <person name="Fronick C."/>
            <person name="O'Laughlin M."/>
            <person name="Miner T."/>
            <person name="Herter B."/>
            <person name="Rosa B.A."/>
            <person name="Cordes M."/>
            <person name="Tomlinson C."/>
            <person name="Wollam A."/>
            <person name="Palsikar V.B."/>
            <person name="Mardis E.R."/>
            <person name="Wilson R.K."/>
        </authorList>
    </citation>
    <scope>NUCLEOTIDE SEQUENCE [LARGE SCALE GENOMIC DNA]</scope>
    <source>
        <strain evidence="2">DNF00896</strain>
    </source>
</reference>
<evidence type="ECO:0000313" key="1">
    <source>
        <dbReference type="EMBL" id="KXB58502.1"/>
    </source>
</evidence>
<dbReference type="PATRIC" id="fig|467210.3.peg.1104"/>
<sequence>MYNIKDFYVGRTVVMVRRGYDNGIHKRELDNFKEVVVIRKGSRYVTVDSDTPFIFDVRNDFKIDNGRGKIAYGLYLCEQDYFDELEKADLLKEVRSFFNTYDRKTHENMPLKDLREIAKIIGVEGLIDESTNSL</sequence>
<accession>A0A133ZSW7</accession>
<dbReference type="Pfam" id="PF24203">
    <property type="entry name" value="Phage_ProQ_C_like"/>
    <property type="match status" value="1"/>
</dbReference>
<dbReference type="RefSeq" id="WP_060930960.1">
    <property type="nucleotide sequence ID" value="NZ_KQ959804.1"/>
</dbReference>